<feature type="compositionally biased region" description="Low complexity" evidence="5">
    <location>
        <begin position="590"/>
        <end position="608"/>
    </location>
</feature>
<dbReference type="OrthoDB" id="5632at2759"/>
<dbReference type="Pfam" id="PF22785">
    <property type="entry name" value="Tc-R-P"/>
    <property type="match status" value="1"/>
</dbReference>
<feature type="compositionally biased region" description="Low complexity" evidence="5">
    <location>
        <begin position="463"/>
        <end position="476"/>
    </location>
</feature>
<feature type="compositionally biased region" description="Low complexity" evidence="5">
    <location>
        <begin position="237"/>
        <end position="251"/>
    </location>
</feature>
<feature type="compositionally biased region" description="Low complexity" evidence="5">
    <location>
        <begin position="616"/>
        <end position="652"/>
    </location>
</feature>
<dbReference type="EMBL" id="KN822967">
    <property type="protein sequence ID" value="KIO30890.1"/>
    <property type="molecule type" value="Genomic_DNA"/>
</dbReference>
<dbReference type="PROSITE" id="PS50056">
    <property type="entry name" value="TYR_PHOSPHATASE_2"/>
    <property type="match status" value="1"/>
</dbReference>
<dbReference type="GO" id="GO:0004725">
    <property type="term" value="F:protein tyrosine phosphatase activity"/>
    <property type="evidence" value="ECO:0007669"/>
    <property type="project" value="UniProtKB-EC"/>
</dbReference>
<dbReference type="InterPro" id="IPR050561">
    <property type="entry name" value="PTP"/>
</dbReference>
<dbReference type="InterPro" id="IPR044506">
    <property type="entry name" value="CDC14_C"/>
</dbReference>
<feature type="compositionally biased region" description="Low complexity" evidence="5">
    <location>
        <begin position="771"/>
        <end position="793"/>
    </location>
</feature>
<feature type="compositionally biased region" description="Basic and acidic residues" evidence="5">
    <location>
        <begin position="537"/>
        <end position="546"/>
    </location>
</feature>
<sequence>MIWQEKKGRIVFNAESTVRSKTRFHSGVVIPDEEATYYWFTIDDDLPYMSFFEDWGPLNLGQVYKACILIHELLEDKEIKHTRLCLYSSNDPRRKANAALLMALFVALDSLPSGGVQQIVQRRQPWEAFHPIAEMEFMPFRDAGRGRSDFNMSIQDCLYGFWKATQFGLCDLNEFSLEDYEYYEKVENGDWNWITPHFIAFASPVDTVWMKNGGPNQQCNGSRAGSTQPQSQGRAGSQPSTSSSSSSLQKKLPTPFLNCLEYFSERGIKVIVRLNNPLYDKNTFLEKGLEHVELYFDDGTNPTDEIVRKFIDLSDRAIDAGGVVAVHCKAGLGRTGTLIGAYLIYKYGFTANEAIAFMRIVRPGCVVGPQQQYMYTRQLEWAKWAAVDEYRKQQESEVARGVSRMGAITPPSEDELALAAASRPAPAVVDEAPTTPKAGQKRLRKEQEHPVTPPPRERIATQAAAAAAAAGAAPAEPNGPPPPLDVTQGPPPGQPRKTPRTQRVLAAMELDAADAENYAHINAPDLLGEDDEDEDEKMANAEEAKDSLGALGIVNAGPPPSPVKGAATRGRVAQPKPVRQAPSSERTTRTTRASTRTQTAAASAKTTTTGGGGAATGHAAALKARGATAAAKAKAAAGTGAGAATTGTTGTTNTSYKIPRLAANTTTASASASRMRPPSALGTRRAARPVSPSPGSPQPIPGSRLPVPTSTLIPSKRGYGAAGVTTPGLPNGGGPLHSYSDSNTATLQVPGGSKPATRGAVAAAKKGRRGSAGSIGSVVSTSSPGGNGSPSISRDISTEMDPDAWMSGEAAGAILEKGGIKEKGERPLLRSVRRRRSSFSNADVII</sequence>
<evidence type="ECO:0000259" key="7">
    <source>
        <dbReference type="PROSITE" id="PS50056"/>
    </source>
</evidence>
<evidence type="ECO:0000313" key="8">
    <source>
        <dbReference type="EMBL" id="KIO30890.1"/>
    </source>
</evidence>
<gene>
    <name evidence="8" type="ORF">M407DRAFT_221992</name>
</gene>
<keyword evidence="9" id="KW-1185">Reference proteome</keyword>
<proteinExistence type="inferred from homology"/>
<evidence type="ECO:0000259" key="6">
    <source>
        <dbReference type="PROSITE" id="PS50054"/>
    </source>
</evidence>
<feature type="domain" description="Tyrosine specific protein phosphatases" evidence="7">
    <location>
        <begin position="308"/>
        <end position="373"/>
    </location>
</feature>
<name>A0A0C3QGT0_9AGAM</name>
<dbReference type="InterPro" id="IPR029260">
    <property type="entry name" value="DSPn"/>
</dbReference>
<feature type="compositionally biased region" description="Pro residues" evidence="5">
    <location>
        <begin position="691"/>
        <end position="700"/>
    </location>
</feature>
<accession>A0A0C3QGT0</accession>
<feature type="compositionally biased region" description="Basic and acidic residues" evidence="5">
    <location>
        <begin position="445"/>
        <end position="459"/>
    </location>
</feature>
<dbReference type="PANTHER" id="PTHR23339">
    <property type="entry name" value="TYROSINE SPECIFIC PROTEIN PHOSPHATASE AND DUAL SPECIFICITY PROTEIN PHOSPHATASE"/>
    <property type="match status" value="1"/>
</dbReference>
<dbReference type="Gene3D" id="3.90.190.10">
    <property type="entry name" value="Protein tyrosine phosphatase superfamily"/>
    <property type="match status" value="2"/>
</dbReference>
<dbReference type="PROSITE" id="PS00383">
    <property type="entry name" value="TYR_PHOSPHATASE_1"/>
    <property type="match status" value="1"/>
</dbReference>
<dbReference type="InterPro" id="IPR029021">
    <property type="entry name" value="Prot-tyrosine_phosphatase-like"/>
</dbReference>
<feature type="region of interest" description="Disordered" evidence="5">
    <location>
        <begin position="414"/>
        <end position="805"/>
    </location>
</feature>
<dbReference type="CDD" id="cd17657">
    <property type="entry name" value="CDC14_N"/>
    <property type="match status" value="1"/>
</dbReference>
<evidence type="ECO:0000256" key="3">
    <source>
        <dbReference type="ARBA" id="ARBA00022801"/>
    </source>
</evidence>
<keyword evidence="3" id="KW-0378">Hydrolase</keyword>
<evidence type="ECO:0000256" key="2">
    <source>
        <dbReference type="ARBA" id="ARBA00013064"/>
    </source>
</evidence>
<feature type="compositionally biased region" description="Low complexity" evidence="5">
    <location>
        <begin position="662"/>
        <end position="673"/>
    </location>
</feature>
<dbReference type="EC" id="3.1.3.48" evidence="2"/>
<evidence type="ECO:0000256" key="5">
    <source>
        <dbReference type="SAM" id="MobiDB-lite"/>
    </source>
</evidence>
<dbReference type="AlphaFoldDB" id="A0A0C3QGT0"/>
<dbReference type="InterPro" id="IPR016130">
    <property type="entry name" value="Tyr_Pase_AS"/>
</dbReference>
<keyword evidence="4" id="KW-0904">Protein phosphatase</keyword>
<dbReference type="STRING" id="1051891.A0A0C3QGT0"/>
<evidence type="ECO:0000313" key="9">
    <source>
        <dbReference type="Proteomes" id="UP000054248"/>
    </source>
</evidence>
<feature type="compositionally biased region" description="Low complexity" evidence="5">
    <location>
        <begin position="754"/>
        <end position="764"/>
    </location>
</feature>
<dbReference type="InterPro" id="IPR000387">
    <property type="entry name" value="Tyr_Pase_dom"/>
</dbReference>
<dbReference type="InterPro" id="IPR020422">
    <property type="entry name" value="TYR_PHOSPHATASE_DUAL_dom"/>
</dbReference>
<dbReference type="SMART" id="SM00195">
    <property type="entry name" value="DSPc"/>
    <property type="match status" value="1"/>
</dbReference>
<dbReference type="HOGENOM" id="CLU_017787_1_0_1"/>
<reference evidence="8 9" key="1">
    <citation type="submission" date="2014-04" db="EMBL/GenBank/DDBJ databases">
        <authorList>
            <consortium name="DOE Joint Genome Institute"/>
            <person name="Kuo A."/>
            <person name="Girlanda M."/>
            <person name="Perotto S."/>
            <person name="Kohler A."/>
            <person name="Nagy L.G."/>
            <person name="Floudas D."/>
            <person name="Copeland A."/>
            <person name="Barry K.W."/>
            <person name="Cichocki N."/>
            <person name="Veneault-Fourrey C."/>
            <person name="LaButti K."/>
            <person name="Lindquist E.A."/>
            <person name="Lipzen A."/>
            <person name="Lundell T."/>
            <person name="Morin E."/>
            <person name="Murat C."/>
            <person name="Sun H."/>
            <person name="Tunlid A."/>
            <person name="Henrissat B."/>
            <person name="Grigoriev I.V."/>
            <person name="Hibbett D.S."/>
            <person name="Martin F."/>
            <person name="Nordberg H.P."/>
            <person name="Cantor M.N."/>
            <person name="Hua S.X."/>
        </authorList>
    </citation>
    <scope>NUCLEOTIDE SEQUENCE [LARGE SCALE GENOMIC DNA]</scope>
    <source>
        <strain evidence="8 9">MUT 4182</strain>
    </source>
</reference>
<feature type="compositionally biased region" description="Acidic residues" evidence="5">
    <location>
        <begin position="527"/>
        <end position="536"/>
    </location>
</feature>
<evidence type="ECO:0000256" key="4">
    <source>
        <dbReference type="ARBA" id="ARBA00022912"/>
    </source>
</evidence>
<dbReference type="PROSITE" id="PS50054">
    <property type="entry name" value="TYR_PHOSPHATASE_DUAL"/>
    <property type="match status" value="1"/>
</dbReference>
<dbReference type="Pfam" id="PF14671">
    <property type="entry name" value="DSPn"/>
    <property type="match status" value="1"/>
</dbReference>
<feature type="compositionally biased region" description="Polar residues" evidence="5">
    <location>
        <begin position="214"/>
        <end position="235"/>
    </location>
</feature>
<dbReference type="Proteomes" id="UP000054248">
    <property type="component" value="Unassembled WGS sequence"/>
</dbReference>
<organism evidence="8 9">
    <name type="scientific">Tulasnella calospora MUT 4182</name>
    <dbReference type="NCBI Taxonomy" id="1051891"/>
    <lineage>
        <taxon>Eukaryota</taxon>
        <taxon>Fungi</taxon>
        <taxon>Dikarya</taxon>
        <taxon>Basidiomycota</taxon>
        <taxon>Agaricomycotina</taxon>
        <taxon>Agaricomycetes</taxon>
        <taxon>Cantharellales</taxon>
        <taxon>Tulasnellaceae</taxon>
        <taxon>Tulasnella</taxon>
    </lineage>
</organism>
<feature type="compositionally biased region" description="Pro residues" evidence="5">
    <location>
        <begin position="477"/>
        <end position="494"/>
    </location>
</feature>
<comment type="similarity">
    <text evidence="1">Belongs to the protein-tyrosine phosphatase family. Non-receptor class CDC14 subfamily.</text>
</comment>
<evidence type="ECO:0000256" key="1">
    <source>
        <dbReference type="ARBA" id="ARBA00007315"/>
    </source>
</evidence>
<feature type="domain" description="Tyrosine-protein phosphatase" evidence="6">
    <location>
        <begin position="238"/>
        <end position="387"/>
    </location>
</feature>
<reference evidence="9" key="2">
    <citation type="submission" date="2015-01" db="EMBL/GenBank/DDBJ databases">
        <title>Evolutionary Origins and Diversification of the Mycorrhizal Mutualists.</title>
        <authorList>
            <consortium name="DOE Joint Genome Institute"/>
            <consortium name="Mycorrhizal Genomics Consortium"/>
            <person name="Kohler A."/>
            <person name="Kuo A."/>
            <person name="Nagy L.G."/>
            <person name="Floudas D."/>
            <person name="Copeland A."/>
            <person name="Barry K.W."/>
            <person name="Cichocki N."/>
            <person name="Veneault-Fourrey C."/>
            <person name="LaButti K."/>
            <person name="Lindquist E.A."/>
            <person name="Lipzen A."/>
            <person name="Lundell T."/>
            <person name="Morin E."/>
            <person name="Murat C."/>
            <person name="Riley R."/>
            <person name="Ohm R."/>
            <person name="Sun H."/>
            <person name="Tunlid A."/>
            <person name="Henrissat B."/>
            <person name="Grigoriev I.V."/>
            <person name="Hibbett D.S."/>
            <person name="Martin F."/>
        </authorList>
    </citation>
    <scope>NUCLEOTIDE SEQUENCE [LARGE SCALE GENOMIC DNA]</scope>
    <source>
        <strain evidence="9">MUT 4182</strain>
    </source>
</reference>
<protein>
    <recommendedName>
        <fullName evidence="2">protein-tyrosine-phosphatase</fullName>
        <ecNumber evidence="2">3.1.3.48</ecNumber>
    </recommendedName>
</protein>
<feature type="compositionally biased region" description="Low complexity" evidence="5">
    <location>
        <begin position="417"/>
        <end position="427"/>
    </location>
</feature>
<feature type="region of interest" description="Disordered" evidence="5">
    <location>
        <begin position="212"/>
        <end position="251"/>
    </location>
</feature>
<dbReference type="CDD" id="cd14499">
    <property type="entry name" value="CDC14_C"/>
    <property type="match status" value="1"/>
</dbReference>
<dbReference type="SUPFAM" id="SSF52799">
    <property type="entry name" value="(Phosphotyrosine protein) phosphatases II"/>
    <property type="match status" value="2"/>
</dbReference>